<feature type="region of interest" description="Disordered" evidence="1">
    <location>
        <begin position="151"/>
        <end position="183"/>
    </location>
</feature>
<sequence>MTASSSHIRLTTLVTGIILTLVFRHRVTKSPARPKTPAAAGPLKRGSAETAHHAGLYRPIFSICVAIRYLVALTSVDANGDLLKHFGFPHAAPRARDLGATQRLARWQPLSAGPACGGRHVQAALPHPSALRARPQNASTGLSTVAPSTAPEAALDAQQPQPLSMARTAPQRRVPRLFQRSVN</sequence>
<gene>
    <name evidence="2" type="primary">mimJ</name>
    <name evidence="2" type="ordered locus">MMAR_5582</name>
</gene>
<dbReference type="HOGENOM" id="CLU_1480501_0_0_11"/>
<reference evidence="2 3" key="1">
    <citation type="journal article" date="2008" name="Genome Res.">
        <title>Insights from the complete genome sequence of Mycobacterium marinum on the evolution of Mycobacterium tuberculosis.</title>
        <authorList>
            <person name="Stinear T.P."/>
            <person name="Seemann T."/>
            <person name="Harrison P.F."/>
            <person name="Jenkin G.A."/>
            <person name="Davies J.K."/>
            <person name="Johnson P.D."/>
            <person name="Abdellah Z."/>
            <person name="Arrowsmith C."/>
            <person name="Chillingworth T."/>
            <person name="Churcher C."/>
            <person name="Clarke K."/>
            <person name="Cronin A."/>
            <person name="Davis P."/>
            <person name="Goodhead I."/>
            <person name="Holroyd N."/>
            <person name="Jagels K."/>
            <person name="Lord A."/>
            <person name="Moule S."/>
            <person name="Mungall K."/>
            <person name="Norbertczak H."/>
            <person name="Quail M.A."/>
            <person name="Rabbinowitsch E."/>
            <person name="Walker D."/>
            <person name="White B."/>
            <person name="Whitehead S."/>
            <person name="Small P.L."/>
            <person name="Brosch R."/>
            <person name="Ramakrishnan L."/>
            <person name="Fischbach M.A."/>
            <person name="Parkhill J."/>
            <person name="Cole S.T."/>
        </authorList>
    </citation>
    <scope>NUCLEOTIDE SEQUENCE [LARGE SCALE GENOMIC DNA]</scope>
    <source>
        <strain evidence="3">ATCC BAA-535 / M</strain>
    </source>
</reference>
<dbReference type="EMBL" id="CP000854">
    <property type="protein sequence ID" value="ACC39299.1"/>
    <property type="molecule type" value="Genomic_DNA"/>
</dbReference>
<dbReference type="AlphaFoldDB" id="B2HRI7"/>
<dbReference type="KEGG" id="mmi:MMAR_5582"/>
<dbReference type="STRING" id="216594.MMAR_5582"/>
<accession>B2HRI7</accession>
<name>B2HRI7_MYCMM</name>
<dbReference type="Proteomes" id="UP000001190">
    <property type="component" value="Chromosome"/>
</dbReference>
<keyword evidence="3" id="KW-1185">Reference proteome</keyword>
<protein>
    <submittedName>
        <fullName evidence="2">Macrophage infection protein, MimJ</fullName>
    </submittedName>
</protein>
<proteinExistence type="predicted"/>
<evidence type="ECO:0000313" key="2">
    <source>
        <dbReference type="EMBL" id="ACC39299.1"/>
    </source>
</evidence>
<evidence type="ECO:0000256" key="1">
    <source>
        <dbReference type="SAM" id="MobiDB-lite"/>
    </source>
</evidence>
<organism evidence="2 3">
    <name type="scientific">Mycobacterium marinum (strain ATCC BAA-535 / M)</name>
    <dbReference type="NCBI Taxonomy" id="216594"/>
    <lineage>
        <taxon>Bacteria</taxon>
        <taxon>Bacillati</taxon>
        <taxon>Actinomycetota</taxon>
        <taxon>Actinomycetes</taxon>
        <taxon>Mycobacteriales</taxon>
        <taxon>Mycobacteriaceae</taxon>
        <taxon>Mycobacterium</taxon>
        <taxon>Mycobacterium ulcerans group</taxon>
    </lineage>
</organism>
<evidence type="ECO:0000313" key="3">
    <source>
        <dbReference type="Proteomes" id="UP000001190"/>
    </source>
</evidence>